<proteinExistence type="predicted"/>
<dbReference type="InParanoid" id="A0A1Q3D0P0"/>
<reference evidence="3" key="1">
    <citation type="submission" date="2016-04" db="EMBL/GenBank/DDBJ databases">
        <title>Cephalotus genome sequencing.</title>
        <authorList>
            <person name="Fukushima K."/>
            <person name="Hasebe M."/>
            <person name="Fang X."/>
        </authorList>
    </citation>
    <scope>NUCLEOTIDE SEQUENCE [LARGE SCALE GENOMIC DNA]</scope>
    <source>
        <strain evidence="3">cv. St1</strain>
    </source>
</reference>
<feature type="domain" description="Transposase (putative) gypsy type" evidence="1">
    <location>
        <begin position="62"/>
        <end position="126"/>
    </location>
</feature>
<protein>
    <submittedName>
        <fullName evidence="2">Transposase_28 domain-containing protein</fullName>
    </submittedName>
</protein>
<dbReference type="OrthoDB" id="1321796at2759"/>
<dbReference type="Pfam" id="PF04195">
    <property type="entry name" value="Transposase_28"/>
    <property type="match status" value="1"/>
</dbReference>
<comment type="caution">
    <text evidence="2">The sequence shown here is derived from an EMBL/GenBank/DDBJ whole genome shotgun (WGS) entry which is preliminary data.</text>
</comment>
<dbReference type="PANTHER" id="PTHR31099">
    <property type="entry name" value="OS06G0165300 PROTEIN"/>
    <property type="match status" value="1"/>
</dbReference>
<dbReference type="AlphaFoldDB" id="A0A1Q3D0P0"/>
<gene>
    <name evidence="2" type="ORF">CFOL_v3_29493</name>
</gene>
<sequence length="180" mass="19916">MDESSPPVTETDSSEVDGFGVSTLTMDEVVELARKFNFPSGLRFSLPKDPRRVTKSKEGFFVVSVGALGHGLRIPVSTFALSILETFQIHPSLLQPQSWSFIMGFLVRCQESGVTPTMGLFKQFHVISSSPGKPGYFFKSRPGVIKILTKPTQSIKNWRKRYFLVTNLEGFTPPPSGATL</sequence>
<dbReference type="InterPro" id="IPR007321">
    <property type="entry name" value="Transposase_28"/>
</dbReference>
<dbReference type="EMBL" id="BDDD01003790">
    <property type="protein sequence ID" value="GAV86060.1"/>
    <property type="molecule type" value="Genomic_DNA"/>
</dbReference>
<dbReference type="PANTHER" id="PTHR31099:SF28">
    <property type="entry name" value="F5J5.12"/>
    <property type="match status" value="1"/>
</dbReference>
<name>A0A1Q3D0P0_CEPFO</name>
<organism evidence="2 3">
    <name type="scientific">Cephalotus follicularis</name>
    <name type="common">Albany pitcher plant</name>
    <dbReference type="NCBI Taxonomy" id="3775"/>
    <lineage>
        <taxon>Eukaryota</taxon>
        <taxon>Viridiplantae</taxon>
        <taxon>Streptophyta</taxon>
        <taxon>Embryophyta</taxon>
        <taxon>Tracheophyta</taxon>
        <taxon>Spermatophyta</taxon>
        <taxon>Magnoliopsida</taxon>
        <taxon>eudicotyledons</taxon>
        <taxon>Gunneridae</taxon>
        <taxon>Pentapetalae</taxon>
        <taxon>rosids</taxon>
        <taxon>fabids</taxon>
        <taxon>Oxalidales</taxon>
        <taxon>Cephalotaceae</taxon>
        <taxon>Cephalotus</taxon>
    </lineage>
</organism>
<accession>A0A1Q3D0P0</accession>
<keyword evidence="3" id="KW-1185">Reference proteome</keyword>
<dbReference type="Proteomes" id="UP000187406">
    <property type="component" value="Unassembled WGS sequence"/>
</dbReference>
<dbReference type="STRING" id="3775.A0A1Q3D0P0"/>
<evidence type="ECO:0000313" key="2">
    <source>
        <dbReference type="EMBL" id="GAV86060.1"/>
    </source>
</evidence>
<evidence type="ECO:0000259" key="1">
    <source>
        <dbReference type="Pfam" id="PF04195"/>
    </source>
</evidence>
<evidence type="ECO:0000313" key="3">
    <source>
        <dbReference type="Proteomes" id="UP000187406"/>
    </source>
</evidence>